<accession>A0A182IYV8</accession>
<dbReference type="AlphaFoldDB" id="A0A182IYV8"/>
<dbReference type="VEuPathDB" id="VectorBase:AATE008142"/>
<dbReference type="EMBL" id="AXCP01007691">
    <property type="status" value="NOT_ANNOTATED_CDS"/>
    <property type="molecule type" value="Genomic_DNA"/>
</dbReference>
<evidence type="ECO:0000313" key="2">
    <source>
        <dbReference type="EnsemblMetazoa" id="AATE008142-PA.1"/>
    </source>
</evidence>
<protein>
    <recommendedName>
        <fullName evidence="3">Gag-like protein</fullName>
    </recommendedName>
</protein>
<dbReference type="STRING" id="41427.A0A182IYV8"/>
<dbReference type="EnsemblMetazoa" id="AATE008142-RA">
    <property type="protein sequence ID" value="AATE008142-PA.1"/>
    <property type="gene ID" value="AATE008142"/>
</dbReference>
<reference evidence="2" key="1">
    <citation type="submission" date="2022-08" db="UniProtKB">
        <authorList>
            <consortium name="EnsemblMetazoa"/>
        </authorList>
    </citation>
    <scope>IDENTIFICATION</scope>
    <source>
        <strain evidence="2">EBRO</strain>
    </source>
</reference>
<feature type="region of interest" description="Disordered" evidence="1">
    <location>
        <begin position="60"/>
        <end position="135"/>
    </location>
</feature>
<name>A0A182IYV8_ANOAO</name>
<proteinExistence type="predicted"/>
<sequence>MAITLEDHRYVGTIKELTATLARVEEERDQLRQEVLSCKLAAEEGKRQCEDLNARLIEIERAQKGNTGHPTKEVQPAEAAPRKEKPLKKAAVETDDGFTVVGRKGKPAKQKPDAAKQKPVSSKKKKEPRPKTRPDALLLKVQEGSSYAAVLKTLKTKQEELKEVGEAAAKIRRSGDNVLLVLTSAGSKGIGQLAECLQTELEGTATVATLRQTSTLVIRDVSEEVDRAEIRDALKEQLQVAVSESEIRLGAIVRGMRKAYLTVNNDIALMLNGLKLRIWWTTGVCGSPYGRDLNDGSIESLRRDDATPPSGR</sequence>
<organism evidence="2">
    <name type="scientific">Anopheles atroparvus</name>
    <name type="common">European mosquito</name>
    <dbReference type="NCBI Taxonomy" id="41427"/>
    <lineage>
        <taxon>Eukaryota</taxon>
        <taxon>Metazoa</taxon>
        <taxon>Ecdysozoa</taxon>
        <taxon>Arthropoda</taxon>
        <taxon>Hexapoda</taxon>
        <taxon>Insecta</taxon>
        <taxon>Pterygota</taxon>
        <taxon>Neoptera</taxon>
        <taxon>Endopterygota</taxon>
        <taxon>Diptera</taxon>
        <taxon>Nematocera</taxon>
        <taxon>Culicoidea</taxon>
        <taxon>Culicidae</taxon>
        <taxon>Anophelinae</taxon>
        <taxon>Anopheles</taxon>
    </lineage>
</organism>
<evidence type="ECO:0000256" key="1">
    <source>
        <dbReference type="SAM" id="MobiDB-lite"/>
    </source>
</evidence>
<evidence type="ECO:0008006" key="3">
    <source>
        <dbReference type="Google" id="ProtNLM"/>
    </source>
</evidence>